<dbReference type="EMBL" id="BKAU01000001">
    <property type="protein sequence ID" value="GEP94951.1"/>
    <property type="molecule type" value="Genomic_DNA"/>
</dbReference>
<evidence type="ECO:0000256" key="1">
    <source>
        <dbReference type="SAM" id="Phobius"/>
    </source>
</evidence>
<keyword evidence="2" id="KW-0732">Signal</keyword>
<dbReference type="OrthoDB" id="5491447at2"/>
<protein>
    <recommendedName>
        <fullName evidence="3">Protein-glutamine gamma-glutamyltransferase-like C-terminal domain-containing protein</fullName>
    </recommendedName>
</protein>
<feature type="chain" id="PRO_5021827208" description="Protein-glutamine gamma-glutamyltransferase-like C-terminal domain-containing protein" evidence="2">
    <location>
        <begin position="23"/>
        <end position="287"/>
    </location>
</feature>
<accession>A0A512RGX6</accession>
<evidence type="ECO:0000313" key="4">
    <source>
        <dbReference type="EMBL" id="GEP94951.1"/>
    </source>
</evidence>
<keyword evidence="1" id="KW-0812">Transmembrane</keyword>
<keyword evidence="5" id="KW-1185">Reference proteome</keyword>
<dbReference type="RefSeq" id="WP_146858794.1">
    <property type="nucleotide sequence ID" value="NZ_BKAU01000001.1"/>
</dbReference>
<feature type="transmembrane region" description="Helical" evidence="1">
    <location>
        <begin position="144"/>
        <end position="161"/>
    </location>
</feature>
<organism evidence="4 5">
    <name type="scientific">Chitinophaga cymbidii</name>
    <dbReference type="NCBI Taxonomy" id="1096750"/>
    <lineage>
        <taxon>Bacteria</taxon>
        <taxon>Pseudomonadati</taxon>
        <taxon>Bacteroidota</taxon>
        <taxon>Chitinophagia</taxon>
        <taxon>Chitinophagales</taxon>
        <taxon>Chitinophagaceae</taxon>
        <taxon>Chitinophaga</taxon>
    </lineage>
</organism>
<comment type="caution">
    <text evidence="4">The sequence shown here is derived from an EMBL/GenBank/DDBJ whole genome shotgun (WGS) entry which is preliminary data.</text>
</comment>
<evidence type="ECO:0000256" key="2">
    <source>
        <dbReference type="SAM" id="SignalP"/>
    </source>
</evidence>
<keyword evidence="1" id="KW-1133">Transmembrane helix</keyword>
<evidence type="ECO:0000313" key="5">
    <source>
        <dbReference type="Proteomes" id="UP000321436"/>
    </source>
</evidence>
<dbReference type="Proteomes" id="UP000321436">
    <property type="component" value="Unassembled WGS sequence"/>
</dbReference>
<feature type="signal peptide" evidence="2">
    <location>
        <begin position="1"/>
        <end position="22"/>
    </location>
</feature>
<dbReference type="Pfam" id="PF13559">
    <property type="entry name" value="DUF4129"/>
    <property type="match status" value="1"/>
</dbReference>
<sequence>MSPRKIITLLFTGICIAMHVHAQEEDSAIITLDDITAEEAAEEATEEATAAEEDTTTVEIRDFNGQTRQERWLNAMWDKQKLGEWDEMANTRLSIRRVPAEAMDELHKMKALQYDQEEKEKNRSALMQRIGLWVLAHFSVIRNTFYILLGALLLLTIVLFIRKSDISLWPRARRSTAEETGEAAATGPQNYDTLAQAAIAAEDYRSAVRMRYLQALHILQMKALIVPGKDKTNMDFLRELSATAFHKPFANLTRHYEYIWYGKVPLNNGQFMQLDEQFAEFKKSLRS</sequence>
<dbReference type="InterPro" id="IPR025403">
    <property type="entry name" value="TgpA-like_C"/>
</dbReference>
<evidence type="ECO:0000259" key="3">
    <source>
        <dbReference type="Pfam" id="PF13559"/>
    </source>
</evidence>
<feature type="domain" description="Protein-glutamine gamma-glutamyltransferase-like C-terminal" evidence="3">
    <location>
        <begin position="211"/>
        <end position="276"/>
    </location>
</feature>
<gene>
    <name evidence="4" type="ORF">CCY01nite_12110</name>
</gene>
<keyword evidence="1" id="KW-0472">Membrane</keyword>
<proteinExistence type="predicted"/>
<name>A0A512RGX6_9BACT</name>
<reference evidence="4 5" key="1">
    <citation type="submission" date="2019-07" db="EMBL/GenBank/DDBJ databases">
        <title>Whole genome shotgun sequence of Chitinophaga cymbidii NBRC 109752.</title>
        <authorList>
            <person name="Hosoyama A."/>
            <person name="Uohara A."/>
            <person name="Ohji S."/>
            <person name="Ichikawa N."/>
        </authorList>
    </citation>
    <scope>NUCLEOTIDE SEQUENCE [LARGE SCALE GENOMIC DNA]</scope>
    <source>
        <strain evidence="4 5">NBRC 109752</strain>
    </source>
</reference>
<dbReference type="AlphaFoldDB" id="A0A512RGX6"/>